<dbReference type="Gene3D" id="3.40.190.10">
    <property type="entry name" value="Periplasmic binding protein-like II"/>
    <property type="match status" value="1"/>
</dbReference>
<dbReference type="Gene3D" id="3.40.190.150">
    <property type="entry name" value="Bordetella uptake gene, domain 1"/>
    <property type="match status" value="1"/>
</dbReference>
<evidence type="ECO:0000256" key="2">
    <source>
        <dbReference type="SAM" id="SignalP"/>
    </source>
</evidence>
<reference evidence="3 4" key="1">
    <citation type="submission" date="2024-03" db="EMBL/GenBank/DDBJ databases">
        <title>Novel species of the genus Variovorax.</title>
        <authorList>
            <person name="Liu Q."/>
            <person name="Xin Y.-H."/>
        </authorList>
    </citation>
    <scope>NUCLEOTIDE SEQUENCE [LARGE SCALE GENOMIC DNA]</scope>
    <source>
        <strain evidence="3 4">KACC 18899</strain>
    </source>
</reference>
<dbReference type="RefSeq" id="WP_340355671.1">
    <property type="nucleotide sequence ID" value="NZ_JBBKZU010000002.1"/>
</dbReference>
<feature type="chain" id="PRO_5046591815" evidence="2">
    <location>
        <begin position="23"/>
        <end position="320"/>
    </location>
</feature>
<organism evidence="3 4">
    <name type="scientific">Variovorax ureilyticus</name>
    <dbReference type="NCBI Taxonomy" id="1836198"/>
    <lineage>
        <taxon>Bacteria</taxon>
        <taxon>Pseudomonadati</taxon>
        <taxon>Pseudomonadota</taxon>
        <taxon>Betaproteobacteria</taxon>
        <taxon>Burkholderiales</taxon>
        <taxon>Comamonadaceae</taxon>
        <taxon>Variovorax</taxon>
    </lineage>
</organism>
<accession>A0ABU8V9L6</accession>
<comment type="similarity">
    <text evidence="1">Belongs to the UPF0065 (bug) family.</text>
</comment>
<keyword evidence="4" id="KW-1185">Reference proteome</keyword>
<protein>
    <submittedName>
        <fullName evidence="3">Tripartite tricarboxylate transporter substrate-binding protein</fullName>
    </submittedName>
</protein>
<dbReference type="InterPro" id="IPR005064">
    <property type="entry name" value="BUG"/>
</dbReference>
<gene>
    <name evidence="3" type="ORF">WKW77_04645</name>
</gene>
<evidence type="ECO:0000256" key="1">
    <source>
        <dbReference type="ARBA" id="ARBA00006987"/>
    </source>
</evidence>
<evidence type="ECO:0000313" key="4">
    <source>
        <dbReference type="Proteomes" id="UP001365846"/>
    </source>
</evidence>
<keyword evidence="2" id="KW-0732">Signal</keyword>
<evidence type="ECO:0000313" key="3">
    <source>
        <dbReference type="EMBL" id="MEJ8810344.1"/>
    </source>
</evidence>
<dbReference type="SUPFAM" id="SSF53850">
    <property type="entry name" value="Periplasmic binding protein-like II"/>
    <property type="match status" value="1"/>
</dbReference>
<dbReference type="EMBL" id="JBBKZU010000002">
    <property type="protein sequence ID" value="MEJ8810344.1"/>
    <property type="molecule type" value="Genomic_DNA"/>
</dbReference>
<dbReference type="Proteomes" id="UP001365846">
    <property type="component" value="Unassembled WGS sequence"/>
</dbReference>
<dbReference type="PANTHER" id="PTHR42928">
    <property type="entry name" value="TRICARBOXYLATE-BINDING PROTEIN"/>
    <property type="match status" value="1"/>
</dbReference>
<comment type="caution">
    <text evidence="3">The sequence shown here is derived from an EMBL/GenBank/DDBJ whole genome shotgun (WGS) entry which is preliminary data.</text>
</comment>
<proteinExistence type="inferred from homology"/>
<dbReference type="Pfam" id="PF03401">
    <property type="entry name" value="TctC"/>
    <property type="match status" value="1"/>
</dbReference>
<sequence>MKRIVSIFVALVALLSSSFALAQAYPTKPIRIIVPYQAGQGTDVATRYLAEHLGRALGQPLVIDNRAGAGGNIGAAEVARAAPDGYTLLMGTNGTHVLNQFLYPAMPFDPEKDFEAVALVSTFPMVILANPNAPYRNMADLLAAAKARPDAVDVGLPSTTSRLVLELIQKQGGVVMRSVPYKGSGTSMTDLMGGQVLVGIDTASAARPFIANGKLKALAVTSLQESALLPGTKPAASQGLEGFQVVAWNGLYAPRGTPAAIVQKLNAEIAKILTQPEARQRLLELGHEPAGGTPESLDRFARSEREKWGPLIRSAGMKLE</sequence>
<dbReference type="InterPro" id="IPR042100">
    <property type="entry name" value="Bug_dom1"/>
</dbReference>
<dbReference type="PIRSF" id="PIRSF017082">
    <property type="entry name" value="YflP"/>
    <property type="match status" value="1"/>
</dbReference>
<dbReference type="PANTHER" id="PTHR42928:SF5">
    <property type="entry name" value="BLR1237 PROTEIN"/>
    <property type="match status" value="1"/>
</dbReference>
<feature type="signal peptide" evidence="2">
    <location>
        <begin position="1"/>
        <end position="22"/>
    </location>
</feature>
<name>A0ABU8V9L6_9BURK</name>